<sequence length="117" mass="12982">MLPISLRIILSYSVVRIEPSPHHSSTNLTTDSISSFTSPHDASPPHHSLLLRLTSLRHLSLNSLRPLYLLSLISLYFFSRFLPSPGLLSPSLHILSLPSLHLTSSSPLLVPCMYLCL</sequence>
<name>A0AAE1GF87_PETCI</name>
<comment type="caution">
    <text evidence="1">The sequence shown here is derived from an EMBL/GenBank/DDBJ whole genome shotgun (WGS) entry which is preliminary data.</text>
</comment>
<dbReference type="AlphaFoldDB" id="A0AAE1GF87"/>
<dbReference type="Proteomes" id="UP001286313">
    <property type="component" value="Unassembled WGS sequence"/>
</dbReference>
<reference evidence="1" key="1">
    <citation type="submission" date="2023-10" db="EMBL/GenBank/DDBJ databases">
        <title>Genome assemblies of two species of porcelain crab, Petrolisthes cinctipes and Petrolisthes manimaculis (Anomura: Porcellanidae).</title>
        <authorList>
            <person name="Angst P."/>
        </authorList>
    </citation>
    <scope>NUCLEOTIDE SEQUENCE</scope>
    <source>
        <strain evidence="1">PB745_01</strain>
        <tissue evidence="1">Gill</tissue>
    </source>
</reference>
<keyword evidence="2" id="KW-1185">Reference proteome</keyword>
<dbReference type="EMBL" id="JAWQEG010000403">
    <property type="protein sequence ID" value="KAK3890657.1"/>
    <property type="molecule type" value="Genomic_DNA"/>
</dbReference>
<proteinExistence type="predicted"/>
<accession>A0AAE1GF87</accession>
<protein>
    <submittedName>
        <fullName evidence="1">Uncharacterized protein</fullName>
    </submittedName>
</protein>
<evidence type="ECO:0000313" key="1">
    <source>
        <dbReference type="EMBL" id="KAK3890657.1"/>
    </source>
</evidence>
<gene>
    <name evidence="1" type="ORF">Pcinc_005412</name>
</gene>
<evidence type="ECO:0000313" key="2">
    <source>
        <dbReference type="Proteomes" id="UP001286313"/>
    </source>
</evidence>
<organism evidence="1 2">
    <name type="scientific">Petrolisthes cinctipes</name>
    <name type="common">Flat porcelain crab</name>
    <dbReference type="NCBI Taxonomy" id="88211"/>
    <lineage>
        <taxon>Eukaryota</taxon>
        <taxon>Metazoa</taxon>
        <taxon>Ecdysozoa</taxon>
        <taxon>Arthropoda</taxon>
        <taxon>Crustacea</taxon>
        <taxon>Multicrustacea</taxon>
        <taxon>Malacostraca</taxon>
        <taxon>Eumalacostraca</taxon>
        <taxon>Eucarida</taxon>
        <taxon>Decapoda</taxon>
        <taxon>Pleocyemata</taxon>
        <taxon>Anomura</taxon>
        <taxon>Galatheoidea</taxon>
        <taxon>Porcellanidae</taxon>
        <taxon>Petrolisthes</taxon>
    </lineage>
</organism>